<accession>A0AAX7SIG4</accession>
<evidence type="ECO:0000256" key="6">
    <source>
        <dbReference type="ARBA" id="ARBA00022958"/>
    </source>
</evidence>
<dbReference type="Ensembl" id="ENSACLT00000081727.1">
    <property type="protein sequence ID" value="ENSACLP00000054869.1"/>
    <property type="gene ID" value="ENSACLG00000000494.2"/>
</dbReference>
<evidence type="ECO:0000256" key="13">
    <source>
        <dbReference type="SAM" id="MobiDB-lite"/>
    </source>
</evidence>
<dbReference type="GO" id="GO:0007399">
    <property type="term" value="P:nervous system development"/>
    <property type="evidence" value="ECO:0007669"/>
    <property type="project" value="UniProtKB-ARBA"/>
</dbReference>
<reference evidence="17" key="3">
    <citation type="submission" date="2025-05" db="UniProtKB">
        <authorList>
            <consortium name="Ensembl"/>
        </authorList>
    </citation>
    <scope>IDENTIFICATION</scope>
</reference>
<dbReference type="PRINTS" id="PR01320">
    <property type="entry name" value="KIRCHANNEL"/>
</dbReference>
<evidence type="ECO:0000256" key="12">
    <source>
        <dbReference type="RuleBase" id="RU003822"/>
    </source>
</evidence>
<comment type="subcellular location">
    <subcellularLocation>
        <location evidence="1 12">Membrane</location>
        <topology evidence="1 12">Multi-pass membrane protein</topology>
    </subcellularLocation>
</comment>
<dbReference type="InterPro" id="IPR013518">
    <property type="entry name" value="K_chnl_inward-rec_Kir_cyto"/>
</dbReference>
<evidence type="ECO:0000256" key="7">
    <source>
        <dbReference type="ARBA" id="ARBA00022989"/>
    </source>
</evidence>
<dbReference type="GO" id="GO:0005886">
    <property type="term" value="C:plasma membrane"/>
    <property type="evidence" value="ECO:0007669"/>
    <property type="project" value="TreeGrafter"/>
</dbReference>
<evidence type="ECO:0000256" key="3">
    <source>
        <dbReference type="ARBA" id="ARBA00022538"/>
    </source>
</evidence>
<dbReference type="Pfam" id="PF01007">
    <property type="entry name" value="IRK"/>
    <property type="match status" value="1"/>
</dbReference>
<reference evidence="17" key="1">
    <citation type="submission" date="2018-05" db="EMBL/GenBank/DDBJ databases">
        <authorList>
            <person name="Datahose"/>
        </authorList>
    </citation>
    <scope>NUCLEOTIDE SEQUENCE</scope>
</reference>
<dbReference type="SUPFAM" id="SSF81324">
    <property type="entry name" value="Voltage-gated potassium channels"/>
    <property type="match status" value="1"/>
</dbReference>
<dbReference type="SUPFAM" id="SSF81296">
    <property type="entry name" value="E set domains"/>
    <property type="match status" value="1"/>
</dbReference>
<evidence type="ECO:0000256" key="14">
    <source>
        <dbReference type="SAM" id="Phobius"/>
    </source>
</evidence>
<name>A0AAX7SIG4_ASTCA</name>
<evidence type="ECO:0000256" key="11">
    <source>
        <dbReference type="ARBA" id="ARBA00034430"/>
    </source>
</evidence>
<evidence type="ECO:0000256" key="1">
    <source>
        <dbReference type="ARBA" id="ARBA00004141"/>
    </source>
</evidence>
<dbReference type="Proteomes" id="UP000265100">
    <property type="component" value="Chromosome 11"/>
</dbReference>
<evidence type="ECO:0000256" key="10">
    <source>
        <dbReference type="ARBA" id="ARBA00023303"/>
    </source>
</evidence>
<dbReference type="InterPro" id="IPR040445">
    <property type="entry name" value="Kir_TM"/>
</dbReference>
<evidence type="ECO:0000259" key="16">
    <source>
        <dbReference type="Pfam" id="PF17655"/>
    </source>
</evidence>
<evidence type="ECO:0000256" key="4">
    <source>
        <dbReference type="ARBA" id="ARBA00022692"/>
    </source>
</evidence>
<feature type="transmembrane region" description="Helical" evidence="14">
    <location>
        <begin position="168"/>
        <end position="190"/>
    </location>
</feature>
<keyword evidence="4 12" id="KW-0812">Transmembrane</keyword>
<protein>
    <submittedName>
        <fullName evidence="17">Potassium inwardly rectifying channel subfamily J member 20</fullName>
    </submittedName>
</protein>
<dbReference type="Pfam" id="PF17655">
    <property type="entry name" value="IRK_C"/>
    <property type="match status" value="1"/>
</dbReference>
<dbReference type="GO" id="GO:0034765">
    <property type="term" value="P:regulation of monoatomic ion transmembrane transport"/>
    <property type="evidence" value="ECO:0007669"/>
    <property type="project" value="TreeGrafter"/>
</dbReference>
<dbReference type="PANTHER" id="PTHR11767">
    <property type="entry name" value="INWARD RECTIFIER POTASSIUM CHANNEL"/>
    <property type="match status" value="1"/>
</dbReference>
<dbReference type="GO" id="GO:0005242">
    <property type="term" value="F:inward rectifier potassium channel activity"/>
    <property type="evidence" value="ECO:0007669"/>
    <property type="project" value="InterPro"/>
</dbReference>
<dbReference type="GO" id="GO:0034702">
    <property type="term" value="C:monoatomic ion channel complex"/>
    <property type="evidence" value="ECO:0007669"/>
    <property type="project" value="UniProtKB-KW"/>
</dbReference>
<keyword evidence="3 12" id="KW-0633">Potassium transport</keyword>
<dbReference type="InterPro" id="IPR041647">
    <property type="entry name" value="IRK_C"/>
</dbReference>
<dbReference type="InterPro" id="IPR014756">
    <property type="entry name" value="Ig_E-set"/>
</dbReference>
<evidence type="ECO:0000256" key="9">
    <source>
        <dbReference type="ARBA" id="ARBA00023136"/>
    </source>
</evidence>
<evidence type="ECO:0000256" key="5">
    <source>
        <dbReference type="ARBA" id="ARBA00022882"/>
    </source>
</evidence>
<dbReference type="FunFam" id="1.10.287.70:FF:000019">
    <property type="entry name" value="G protein-activated inward rectifier potassium channel 1"/>
    <property type="match status" value="1"/>
</dbReference>
<dbReference type="AlphaFoldDB" id="A0AAX7SIG4"/>
<dbReference type="GeneTree" id="ENSGT01080000257365"/>
<sequence length="356" mass="40442">MLGTFSDLKTARQRHKSTTDFPHQSNISLLPSYTHCLIDREQDLLRRCSLGETKSLSRYPRHALSVPEIGCISPLHVITHSPLHSTSLSPAKSNISSPAREMEKLAKARSKLLESESNQTPTITPETREQLRYVAKDGKCRVNLCHISERGRFLSDIFTSFVDLQYRWFLFVFMMCYIVTWFFFAVLYFLNAFFRGDLEKEKPLTTPEENLIDHAPCYLGVDDFISALLFSVETQRTIGYVSMVSPSTVSPSCHEGVVLVMTQCIVGSMIDALMVGCMFVKISRPKKQAETLLFSRTCVIANRDDQLCLMFRLGDLRESHMVDAKVRAKLIKSRQTAEGEFLPLEQTEINLGYETG</sequence>
<keyword evidence="6 12" id="KW-0630">Potassium</keyword>
<evidence type="ECO:0000313" key="17">
    <source>
        <dbReference type="Ensembl" id="ENSACLP00000042461.1"/>
    </source>
</evidence>
<comment type="catalytic activity">
    <reaction evidence="11">
        <text>K(+)(in) = K(+)(out)</text>
        <dbReference type="Rhea" id="RHEA:29463"/>
        <dbReference type="ChEBI" id="CHEBI:29103"/>
    </reaction>
</comment>
<comment type="similarity">
    <text evidence="12">Belongs to the inward rectifier-type potassium channel (TC 1.A.2.1) family.</text>
</comment>
<evidence type="ECO:0000313" key="18">
    <source>
        <dbReference type="Proteomes" id="UP000265100"/>
    </source>
</evidence>
<feature type="transmembrane region" description="Helical" evidence="14">
    <location>
        <begin position="257"/>
        <end position="280"/>
    </location>
</feature>
<dbReference type="Ensembl" id="ENSACLT00000086433.1">
    <property type="protein sequence ID" value="ENSACLP00000042461.1"/>
    <property type="gene ID" value="ENSACLG00000000494.2"/>
</dbReference>
<keyword evidence="8 12" id="KW-0406">Ion transport</keyword>
<feature type="region of interest" description="Disordered" evidence="13">
    <location>
        <begin position="1"/>
        <end position="23"/>
    </location>
</feature>
<evidence type="ECO:0000256" key="8">
    <source>
        <dbReference type="ARBA" id="ARBA00023065"/>
    </source>
</evidence>
<dbReference type="InterPro" id="IPR016449">
    <property type="entry name" value="K_chnl_inward-rec_Kir"/>
</dbReference>
<organism evidence="17 18">
    <name type="scientific">Astatotilapia calliptera</name>
    <name type="common">Eastern happy</name>
    <name type="synonym">Chromis callipterus</name>
    <dbReference type="NCBI Taxonomy" id="8154"/>
    <lineage>
        <taxon>Eukaryota</taxon>
        <taxon>Metazoa</taxon>
        <taxon>Chordata</taxon>
        <taxon>Craniata</taxon>
        <taxon>Vertebrata</taxon>
        <taxon>Euteleostomi</taxon>
        <taxon>Actinopterygii</taxon>
        <taxon>Neopterygii</taxon>
        <taxon>Teleostei</taxon>
        <taxon>Neoteleostei</taxon>
        <taxon>Acanthomorphata</taxon>
        <taxon>Ovalentaria</taxon>
        <taxon>Cichlomorphae</taxon>
        <taxon>Cichliformes</taxon>
        <taxon>Cichlidae</taxon>
        <taxon>African cichlids</taxon>
        <taxon>Pseudocrenilabrinae</taxon>
        <taxon>Haplochromini</taxon>
        <taxon>Astatotilapia</taxon>
    </lineage>
</organism>
<reference evidence="17" key="2">
    <citation type="submission" date="2023-03" db="EMBL/GenBank/DDBJ databases">
        <authorList>
            <consortium name="Wellcome Sanger Institute Data Sharing"/>
        </authorList>
    </citation>
    <scope>NUCLEOTIDE SEQUENCE [LARGE SCALE GENOMIC DNA]</scope>
</reference>
<feature type="domain" description="Inward rectifier potassium channel C-terminal" evidence="16">
    <location>
        <begin position="292"/>
        <end position="355"/>
    </location>
</feature>
<keyword evidence="10 12" id="KW-0407">Ion channel</keyword>
<keyword evidence="18" id="KW-1185">Reference proteome</keyword>
<keyword evidence="9 14" id="KW-0472">Membrane</keyword>
<feature type="domain" description="Potassium channel inwardly rectifying transmembrane" evidence="15">
    <location>
        <begin position="134"/>
        <end position="285"/>
    </location>
</feature>
<dbReference type="PANTHER" id="PTHR11767:SF100">
    <property type="entry name" value="G PROTEIN-ACTIVATED INWARD RECTIFIER POTASSIUM CHANNEL 4-LIKE"/>
    <property type="match status" value="1"/>
</dbReference>
<evidence type="ECO:0000256" key="2">
    <source>
        <dbReference type="ARBA" id="ARBA00022448"/>
    </source>
</evidence>
<keyword evidence="5 12" id="KW-0851">Voltage-gated channel</keyword>
<proteinExistence type="inferred from homology"/>
<keyword evidence="7 14" id="KW-1133">Transmembrane helix</keyword>
<evidence type="ECO:0000259" key="15">
    <source>
        <dbReference type="Pfam" id="PF01007"/>
    </source>
</evidence>
<dbReference type="Gene3D" id="1.10.287.70">
    <property type="match status" value="1"/>
</dbReference>
<keyword evidence="2 12" id="KW-0813">Transport</keyword>
<dbReference type="Gene3D" id="2.60.40.1400">
    <property type="entry name" value="G protein-activated inward rectifier potassium channel 1"/>
    <property type="match status" value="1"/>
</dbReference>
<dbReference type="GO" id="GO:1990573">
    <property type="term" value="P:potassium ion import across plasma membrane"/>
    <property type="evidence" value="ECO:0007669"/>
    <property type="project" value="TreeGrafter"/>
</dbReference>